<dbReference type="EMBL" id="CT573326">
    <property type="protein sequence ID" value="CAK15935.1"/>
    <property type="molecule type" value="Genomic_DNA"/>
</dbReference>
<dbReference type="AlphaFoldDB" id="Q1I8U3"/>
<name>Q1I8U3_PSEE4</name>
<sequence length="32" mass="3763">MQHLPIPRRETLESCGLTLFSYEIALDTQMLR</sequence>
<protein>
    <submittedName>
        <fullName evidence="1">Uncharacterized protein</fullName>
    </submittedName>
</protein>
<evidence type="ECO:0000313" key="1">
    <source>
        <dbReference type="EMBL" id="CAK15935.1"/>
    </source>
</evidence>
<dbReference type="HOGENOM" id="CLU_3390901_0_0_6"/>
<organism evidence="1 2">
    <name type="scientific">Pseudomonas entomophila (strain L48)</name>
    <dbReference type="NCBI Taxonomy" id="384676"/>
    <lineage>
        <taxon>Bacteria</taxon>
        <taxon>Pseudomonadati</taxon>
        <taxon>Pseudomonadota</taxon>
        <taxon>Gammaproteobacteria</taxon>
        <taxon>Pseudomonadales</taxon>
        <taxon>Pseudomonadaceae</taxon>
        <taxon>Pseudomonas</taxon>
    </lineage>
</organism>
<dbReference type="KEGG" id="pen:PSEEN3171"/>
<dbReference type="Proteomes" id="UP000000658">
    <property type="component" value="Chromosome"/>
</dbReference>
<proteinExistence type="predicted"/>
<accession>Q1I8U3</accession>
<evidence type="ECO:0000313" key="2">
    <source>
        <dbReference type="Proteomes" id="UP000000658"/>
    </source>
</evidence>
<gene>
    <name evidence="1" type="ordered locus">PSEEN3171</name>
</gene>
<reference evidence="1 2" key="1">
    <citation type="journal article" date="2006" name="Nat. Biotechnol.">
        <title>Complete genome sequence of the entomopathogenic and metabolically versatile soil bacterium Pseudomonas entomophila.</title>
        <authorList>
            <person name="Vodovar N."/>
            <person name="Vallenet D."/>
            <person name="Cruveiller S."/>
            <person name="Rouy Z."/>
            <person name="Barbe V."/>
            <person name="Acosta C."/>
            <person name="Cattolico L."/>
            <person name="Jubin C."/>
            <person name="Lajus A."/>
            <person name="Segurens B."/>
            <person name="Vacherie B."/>
            <person name="Wincker P."/>
            <person name="Weissenbach J."/>
            <person name="Lemaitre B."/>
            <person name="Medigue C."/>
            <person name="Boccard F."/>
        </authorList>
    </citation>
    <scope>NUCLEOTIDE SEQUENCE [LARGE SCALE GENOMIC DNA]</scope>
    <source>
        <strain evidence="1 2">L48</strain>
    </source>
</reference>